<protein>
    <submittedName>
        <fullName evidence="2">RNA polymerase subunit sigma</fullName>
    </submittedName>
</protein>
<dbReference type="RefSeq" id="WP_107282083.1">
    <property type="nucleotide sequence ID" value="NZ_PYMC01000002.1"/>
</dbReference>
<dbReference type="GO" id="GO:0006352">
    <property type="term" value="P:DNA-templated transcription initiation"/>
    <property type="evidence" value="ECO:0007669"/>
    <property type="project" value="InterPro"/>
</dbReference>
<reference evidence="2 3" key="1">
    <citation type="submission" date="2018-03" db="EMBL/GenBank/DDBJ databases">
        <title>Whole genome sequencing of Histamine producing bacteria.</title>
        <authorList>
            <person name="Butler K."/>
        </authorList>
    </citation>
    <scope>NUCLEOTIDE SEQUENCE [LARGE SCALE GENOMIC DNA]</scope>
    <source>
        <strain evidence="2 3">DSM 16190</strain>
    </source>
</reference>
<dbReference type="InterPro" id="IPR036388">
    <property type="entry name" value="WH-like_DNA-bd_sf"/>
</dbReference>
<feature type="domain" description="RNA polymerase sigma-70 ECF-like HTH" evidence="1">
    <location>
        <begin position="10"/>
        <end position="187"/>
    </location>
</feature>
<dbReference type="InterPro" id="IPR053812">
    <property type="entry name" value="HTH_Sigma70_ECF-like"/>
</dbReference>
<name>A0A2T3N2X1_9GAMM</name>
<dbReference type="SUPFAM" id="SSF88659">
    <property type="entry name" value="Sigma3 and sigma4 domains of RNA polymerase sigma factors"/>
    <property type="match status" value="1"/>
</dbReference>
<keyword evidence="3" id="KW-1185">Reference proteome</keyword>
<dbReference type="NCBIfam" id="TIGR02999">
    <property type="entry name" value="Sig-70_X6"/>
    <property type="match status" value="1"/>
</dbReference>
<organism evidence="2 3">
    <name type="scientific">Photobacterium lipolyticum</name>
    <dbReference type="NCBI Taxonomy" id="266810"/>
    <lineage>
        <taxon>Bacteria</taxon>
        <taxon>Pseudomonadati</taxon>
        <taxon>Pseudomonadota</taxon>
        <taxon>Gammaproteobacteria</taxon>
        <taxon>Vibrionales</taxon>
        <taxon>Vibrionaceae</taxon>
        <taxon>Photobacterium</taxon>
    </lineage>
</organism>
<dbReference type="EMBL" id="PYMC01000002">
    <property type="protein sequence ID" value="PSW06719.1"/>
    <property type="molecule type" value="Genomic_DNA"/>
</dbReference>
<comment type="caution">
    <text evidence="2">The sequence shown here is derived from an EMBL/GenBank/DDBJ whole genome shotgun (WGS) entry which is preliminary data.</text>
</comment>
<dbReference type="Pfam" id="PF07638">
    <property type="entry name" value="Sigma70_ECF"/>
    <property type="match status" value="1"/>
</dbReference>
<accession>A0A2T3N2X1</accession>
<dbReference type="NCBIfam" id="TIGR02937">
    <property type="entry name" value="sigma70-ECF"/>
    <property type="match status" value="1"/>
</dbReference>
<evidence type="ECO:0000313" key="2">
    <source>
        <dbReference type="EMBL" id="PSW06719.1"/>
    </source>
</evidence>
<dbReference type="AlphaFoldDB" id="A0A2T3N2X1"/>
<sequence>MVDRHLEGALEAWQSGSPDAENQLYQLAYQHLRTLASQERHRIAGKFGDDNTVLQDCVNSTTALLHDAYLKLSVSDKQDIKHSRHFYLMATKIMRQILFDQARHLRAKKRQHTVPNQDKTEIDLLSLTTMDKALDKLEVRYPRQANAIKLKYLMGMKNDEISQLLECSASLIDKDLRFARSWLQLQVSQ</sequence>
<evidence type="ECO:0000313" key="3">
    <source>
        <dbReference type="Proteomes" id="UP000240904"/>
    </source>
</evidence>
<dbReference type="GO" id="GO:0003700">
    <property type="term" value="F:DNA-binding transcription factor activity"/>
    <property type="evidence" value="ECO:0007669"/>
    <property type="project" value="InterPro"/>
</dbReference>
<dbReference type="InterPro" id="IPR011517">
    <property type="entry name" value="RNA_pol_sigma70_ECF-like"/>
</dbReference>
<proteinExistence type="predicted"/>
<evidence type="ECO:0000259" key="1">
    <source>
        <dbReference type="Pfam" id="PF07638"/>
    </source>
</evidence>
<dbReference type="InterPro" id="IPR013324">
    <property type="entry name" value="RNA_pol_sigma_r3/r4-like"/>
</dbReference>
<dbReference type="Gene3D" id="1.10.10.10">
    <property type="entry name" value="Winged helix-like DNA-binding domain superfamily/Winged helix DNA-binding domain"/>
    <property type="match status" value="1"/>
</dbReference>
<gene>
    <name evidence="2" type="ORF">C9I89_04075</name>
</gene>
<dbReference type="Proteomes" id="UP000240904">
    <property type="component" value="Unassembled WGS sequence"/>
</dbReference>
<dbReference type="OrthoDB" id="128473at2"/>
<dbReference type="InterPro" id="IPR014284">
    <property type="entry name" value="RNA_pol_sigma-70_dom"/>
</dbReference>